<evidence type="ECO:0000313" key="4">
    <source>
        <dbReference type="Proteomes" id="UP001153069"/>
    </source>
</evidence>
<keyword evidence="4" id="KW-1185">Reference proteome</keyword>
<reference evidence="3" key="1">
    <citation type="submission" date="2020-06" db="EMBL/GenBank/DDBJ databases">
        <authorList>
            <consortium name="Plant Systems Biology data submission"/>
        </authorList>
    </citation>
    <scope>NUCLEOTIDE SEQUENCE</scope>
    <source>
        <strain evidence="3">D6</strain>
    </source>
</reference>
<name>A0A9N8H402_9STRA</name>
<feature type="compositionally biased region" description="Pro residues" evidence="1">
    <location>
        <begin position="515"/>
        <end position="525"/>
    </location>
</feature>
<feature type="region of interest" description="Disordered" evidence="1">
    <location>
        <begin position="262"/>
        <end position="296"/>
    </location>
</feature>
<dbReference type="EMBL" id="CAICTM010000038">
    <property type="protein sequence ID" value="CAB9498430.1"/>
    <property type="molecule type" value="Genomic_DNA"/>
</dbReference>
<feature type="compositionally biased region" description="Gly residues" evidence="1">
    <location>
        <begin position="606"/>
        <end position="616"/>
    </location>
</feature>
<feature type="region of interest" description="Disordered" evidence="1">
    <location>
        <begin position="159"/>
        <end position="179"/>
    </location>
</feature>
<feature type="region of interest" description="Disordered" evidence="1">
    <location>
        <begin position="581"/>
        <end position="713"/>
    </location>
</feature>
<protein>
    <recommendedName>
        <fullName evidence="5">VWFD domain-containing protein</fullName>
    </recommendedName>
</protein>
<feature type="compositionally biased region" description="Pro residues" evidence="1">
    <location>
        <begin position="594"/>
        <end position="605"/>
    </location>
</feature>
<feature type="chain" id="PRO_5040281506" description="VWFD domain-containing protein" evidence="2">
    <location>
        <begin position="25"/>
        <end position="891"/>
    </location>
</feature>
<evidence type="ECO:0000256" key="1">
    <source>
        <dbReference type="SAM" id="MobiDB-lite"/>
    </source>
</evidence>
<gene>
    <name evidence="3" type="ORF">SEMRO_38_G023610.1</name>
</gene>
<proteinExistence type="predicted"/>
<feature type="signal peptide" evidence="2">
    <location>
        <begin position="1"/>
        <end position="24"/>
    </location>
</feature>
<feature type="compositionally biased region" description="Low complexity" evidence="1">
    <location>
        <begin position="168"/>
        <end position="179"/>
    </location>
</feature>
<organism evidence="3 4">
    <name type="scientific">Seminavis robusta</name>
    <dbReference type="NCBI Taxonomy" id="568900"/>
    <lineage>
        <taxon>Eukaryota</taxon>
        <taxon>Sar</taxon>
        <taxon>Stramenopiles</taxon>
        <taxon>Ochrophyta</taxon>
        <taxon>Bacillariophyta</taxon>
        <taxon>Bacillariophyceae</taxon>
        <taxon>Bacillariophycidae</taxon>
        <taxon>Naviculales</taxon>
        <taxon>Naviculaceae</taxon>
        <taxon>Seminavis</taxon>
    </lineage>
</organism>
<dbReference type="AlphaFoldDB" id="A0A9N8H402"/>
<feature type="compositionally biased region" description="Basic and acidic residues" evidence="1">
    <location>
        <begin position="271"/>
        <end position="287"/>
    </location>
</feature>
<evidence type="ECO:0008006" key="5">
    <source>
        <dbReference type="Google" id="ProtNLM"/>
    </source>
</evidence>
<dbReference type="Proteomes" id="UP001153069">
    <property type="component" value="Unassembled WGS sequence"/>
</dbReference>
<sequence>MGIFRFYAVRALTLLLSALSVAAASDTGATGTGAAGASASTTISKEQKAALPAAGTCMLKTNYEANQQEKNTREEAQKLPDQCMPMYVPGLSPGEDALAQACFTYVQQDGTLKVHMKANDDGLVLDDTLFWAGFDLSKLPLAAGTKDYTPDFGSSVFSSYHHHHSDQTGSTGTSSTGSTLEFTHNKLPKLPSCIEQDFPIYISVRSQVGKAKLKKRYPTRLTLKPERPHYTTKVTVRCACADSDKNQELSQEEARRRAMGYYNPEYGSTTGDKDKAAGESDQARDLRGNFGDTRGYPVAVSDEAQTTNHEDCPAAQPPIDSVCSFGAKECAYGTEICCDGSKYDSFVAKCIDGVVQGFNTDACMTVVCPIKLAVGGKDPEPTEPNEPGRDFPGFPNPPGGDYTADDGGAPDQVYPFPPDIFTGDGNETGLGDYTDGWNVTGPGNYTFGGNGTGGPPDVVVDITHPYGNLGDEFLGQGNGAPPFGGSNPGDPDIGVDITHPYGNPGDEFGPGQGTPGPPGAPPPGGTNPGGPDIGVDITHAYGNPGEESPQGGATGTPPDGVPSDLSPEVFENMFQGVIDDINGTDAAGQGFPNPFGPGGPNPPAGGIPGNPFGPGGVQELPGFPGGDYTADGNGTSGIPGNPFGPGPGGDYTADGNGTGPAFPGAPPPGGSNPVDPDMVVDITHPYGNPPGQGGPFPGPPNGPSGADNSTGSISLNLECGKTKCFPMQPGPEGSVPAKVCLKLDGSTLNVTIRAGPLVALIMNEFWLGNFSGKDGIDDVPLVDGNLDFGKIEKYNGDMSGEATAGWLVDITGYCLDGLHAHHVAAVCHSLVEGFDANGNLDEAASQSLFAAMKDNPNVNAPWFGWLDLEIPCDCGTNGESSRRLRGGGGSK</sequence>
<evidence type="ECO:0000256" key="2">
    <source>
        <dbReference type="SAM" id="SignalP"/>
    </source>
</evidence>
<feature type="region of interest" description="Disordered" evidence="1">
    <location>
        <begin position="474"/>
        <end position="567"/>
    </location>
</feature>
<comment type="caution">
    <text evidence="3">The sequence shown here is derived from an EMBL/GenBank/DDBJ whole genome shotgun (WGS) entry which is preliminary data.</text>
</comment>
<keyword evidence="2" id="KW-0732">Signal</keyword>
<evidence type="ECO:0000313" key="3">
    <source>
        <dbReference type="EMBL" id="CAB9498430.1"/>
    </source>
</evidence>
<accession>A0A9N8H402</accession>
<feature type="region of interest" description="Disordered" evidence="1">
    <location>
        <begin position="377"/>
        <end position="435"/>
    </location>
</feature>